<reference evidence="3 4" key="2">
    <citation type="submission" date="2018-03" db="EMBL/GenBank/DDBJ databases">
        <title>The ancient ancestry and fast evolution of plastids.</title>
        <authorList>
            <person name="Moore K.R."/>
            <person name="Magnabosco C."/>
            <person name="Momper L."/>
            <person name="Gold D.A."/>
            <person name="Bosak T."/>
            <person name="Fournier G.P."/>
        </authorList>
    </citation>
    <scope>NUCLEOTIDE SEQUENCE [LARGE SCALE GENOMIC DNA]</scope>
    <source>
        <strain evidence="3 4">ULC18</strain>
    </source>
</reference>
<comment type="caution">
    <text evidence="3">The sequence shown here is derived from an EMBL/GenBank/DDBJ whole genome shotgun (WGS) entry which is preliminary data.</text>
</comment>
<evidence type="ECO:0000313" key="4">
    <source>
        <dbReference type="Proteomes" id="UP000239576"/>
    </source>
</evidence>
<dbReference type="InterPro" id="IPR011990">
    <property type="entry name" value="TPR-like_helical_dom_sf"/>
</dbReference>
<dbReference type="Pfam" id="PF13676">
    <property type="entry name" value="TIR_2"/>
    <property type="match status" value="1"/>
</dbReference>
<dbReference type="PANTHER" id="PTHR47691">
    <property type="entry name" value="REGULATOR-RELATED"/>
    <property type="match status" value="1"/>
</dbReference>
<dbReference type="SMART" id="SM00255">
    <property type="entry name" value="TIR"/>
    <property type="match status" value="1"/>
</dbReference>
<name>A0A2T1EGU3_9CYAN</name>
<reference evidence="4" key="1">
    <citation type="submission" date="2018-02" db="EMBL/GenBank/DDBJ databases">
        <authorList>
            <person name="Moore K."/>
            <person name="Momper L."/>
        </authorList>
    </citation>
    <scope>NUCLEOTIDE SEQUENCE [LARGE SCALE GENOMIC DNA]</scope>
    <source>
        <strain evidence="4">ULC18</strain>
    </source>
</reference>
<dbReference type="AlphaFoldDB" id="A0A2T1EGU3"/>
<dbReference type="SUPFAM" id="SSF52540">
    <property type="entry name" value="P-loop containing nucleoside triphosphate hydrolases"/>
    <property type="match status" value="1"/>
</dbReference>
<feature type="region of interest" description="Disordered" evidence="1">
    <location>
        <begin position="292"/>
        <end position="318"/>
    </location>
</feature>
<dbReference type="GO" id="GO:0007165">
    <property type="term" value="P:signal transduction"/>
    <property type="evidence" value="ECO:0007669"/>
    <property type="project" value="InterPro"/>
</dbReference>
<dbReference type="Proteomes" id="UP000239576">
    <property type="component" value="Unassembled WGS sequence"/>
</dbReference>
<feature type="domain" description="TIR" evidence="2">
    <location>
        <begin position="13"/>
        <end position="143"/>
    </location>
</feature>
<dbReference type="EMBL" id="PVWK01000031">
    <property type="protein sequence ID" value="PSB31923.1"/>
    <property type="molecule type" value="Genomic_DNA"/>
</dbReference>
<dbReference type="Gene3D" id="3.40.50.300">
    <property type="entry name" value="P-loop containing nucleotide triphosphate hydrolases"/>
    <property type="match status" value="1"/>
</dbReference>
<dbReference type="InterPro" id="IPR027417">
    <property type="entry name" value="P-loop_NTPase"/>
</dbReference>
<evidence type="ECO:0000313" key="3">
    <source>
        <dbReference type="EMBL" id="PSB31923.1"/>
    </source>
</evidence>
<dbReference type="InterPro" id="IPR019734">
    <property type="entry name" value="TPR_rpt"/>
</dbReference>
<evidence type="ECO:0000256" key="1">
    <source>
        <dbReference type="SAM" id="MobiDB-lite"/>
    </source>
</evidence>
<dbReference type="Gene3D" id="1.25.40.10">
    <property type="entry name" value="Tetratricopeptide repeat domain"/>
    <property type="match status" value="2"/>
</dbReference>
<sequence>MSQPAEPPASVPYDYDVFISYSTKDSEWVRGELVQRLEAAGLRCCIDYRDFRLGAPAIKELERASTTSRKTLMVLTPHYLKSKWTEFERYMPQTADPLNEERRLIPLLKELCELPRSISYLTYLNFAASDDLESDWAKLLKELSKPLVTPPQETAPRQWLLAHPYGMPPHFTGRVAERQRLSDWLNQGTQPLFVLRALGGFGKSALTWHWLLHDVTPQQRPLVVWWSFYEEQANFNNFLRVTWAYLSGREPGDVSLREQLEHVLALLQQLPVLLVLDGFERELRAYSSLGAAYQGDDPSPPAPLPRGEASFSQRGDQERDCVNPYAEAFLRSLSSLPNLRGKVLMTTRLRPRPVEVRGGDLLQGCREEELTQMQPADAVAFFRSQGIRGNRSEIEQACAAYGYHPLSLRLLSGLVVNDLRQAGDIKAAQRLDVTGDLVQRQHHVLEQSYLDLADARQQLLSRIACFRSPVDVGILEAIRDTAYSTRELEADLRDLINRGLLHHDRRTQRFDLHPIVRRYAYDRMGTPERTRAHEQLRDYFAAVPAVETVQTLADLTPVIELYHHMVRAEQYDEAQQLFQDRLSTPLYYQLGAYQLQIELLRALFPRGEDQPPQLQNESAQAWTLNELANSYSLNGQPAQAVPLYERQNAIRERQGDKKNLAITLGNLAYMAQLPIGALQAAEANLRRRIALCQELEGEFKEAIGHQELGRLLAYRGVWTEAEVELDKALDLAEKQNAIQINCNTWFYRSLSALLRVRMGETESAAMALTAAQRSLALADEFARTSYPVEHFYVRSHWLLGAAHRVNGNLTESDHHLSEALTRCRAINVVDHEADILLALARLRVDQGQPDEALRLAEEAQAIAERSGYVLRGADVQLFLAERALGRGERAQALAYARQARALATCDGGEYTYKVTYDAAERLLQQLEAG</sequence>
<protein>
    <recommendedName>
        <fullName evidence="2">TIR domain-containing protein</fullName>
    </recommendedName>
</protein>
<gene>
    <name evidence="3" type="ORF">C7B82_06835</name>
</gene>
<dbReference type="SUPFAM" id="SSF48452">
    <property type="entry name" value="TPR-like"/>
    <property type="match status" value="2"/>
</dbReference>
<dbReference type="SMART" id="SM00028">
    <property type="entry name" value="TPR"/>
    <property type="match status" value="4"/>
</dbReference>
<dbReference type="PROSITE" id="PS50104">
    <property type="entry name" value="TIR"/>
    <property type="match status" value="1"/>
</dbReference>
<dbReference type="Gene3D" id="3.40.50.10140">
    <property type="entry name" value="Toll/interleukin-1 receptor homology (TIR) domain"/>
    <property type="match status" value="1"/>
</dbReference>
<keyword evidence="4" id="KW-1185">Reference proteome</keyword>
<dbReference type="OrthoDB" id="568425at2"/>
<proteinExistence type="predicted"/>
<dbReference type="Pfam" id="PF13424">
    <property type="entry name" value="TPR_12"/>
    <property type="match status" value="1"/>
</dbReference>
<evidence type="ECO:0000259" key="2">
    <source>
        <dbReference type="PROSITE" id="PS50104"/>
    </source>
</evidence>
<dbReference type="SUPFAM" id="SSF52200">
    <property type="entry name" value="Toll/Interleukin receptor TIR domain"/>
    <property type="match status" value="1"/>
</dbReference>
<organism evidence="3 4">
    <name type="scientific">Stenomitos frigidus ULC18</name>
    <dbReference type="NCBI Taxonomy" id="2107698"/>
    <lineage>
        <taxon>Bacteria</taxon>
        <taxon>Bacillati</taxon>
        <taxon>Cyanobacteriota</taxon>
        <taxon>Cyanophyceae</taxon>
        <taxon>Leptolyngbyales</taxon>
        <taxon>Leptolyngbyaceae</taxon>
        <taxon>Stenomitos</taxon>
    </lineage>
</organism>
<dbReference type="InterPro" id="IPR035897">
    <property type="entry name" value="Toll_tir_struct_dom_sf"/>
</dbReference>
<dbReference type="PANTHER" id="PTHR47691:SF3">
    <property type="entry name" value="HTH-TYPE TRANSCRIPTIONAL REGULATOR RV0890C-RELATED"/>
    <property type="match status" value="1"/>
</dbReference>
<dbReference type="RefSeq" id="WP_106255555.1">
    <property type="nucleotide sequence ID" value="NZ_CAWNSW010000125.1"/>
</dbReference>
<dbReference type="InterPro" id="IPR000157">
    <property type="entry name" value="TIR_dom"/>
</dbReference>
<accession>A0A2T1EGU3</accession>